<evidence type="ECO:0000313" key="4">
    <source>
        <dbReference type="EMBL" id="RFB01574.1"/>
    </source>
</evidence>
<dbReference type="RefSeq" id="WP_116393290.1">
    <property type="nucleotide sequence ID" value="NZ_QUQO01000002.1"/>
</dbReference>
<protein>
    <recommendedName>
        <fullName evidence="3">PRC-barrel domain-containing protein</fullName>
    </recommendedName>
</protein>
<organism evidence="4 5">
    <name type="scientific">Parvularcula marina</name>
    <dbReference type="NCBI Taxonomy" id="2292771"/>
    <lineage>
        <taxon>Bacteria</taxon>
        <taxon>Pseudomonadati</taxon>
        <taxon>Pseudomonadota</taxon>
        <taxon>Alphaproteobacteria</taxon>
        <taxon>Parvularculales</taxon>
        <taxon>Parvularculaceae</taxon>
        <taxon>Parvularcula</taxon>
    </lineage>
</organism>
<sequence length="317" mass="34187">MTKMLLSSASAVALALSVATASSLQQDDPQPIEENPPASETIEEMSTPNTPEDLQEESLEAKTEVRTETNVETQAVAEVKEPDTNEPVADPTELAEAESETNEALSVLSNLTADYMSARDILGAPVFGVNGERIARVDDFVIGADDQVEEAILLSGGFFGLGGQKAAVDFDRLNITYDFDRDPLVTLSMTEESIKGVAEYKQTEANDWSLASELIGASGNLAESDRDVTITDIILSMDGEAEYLIAADGLIASFGGDRRAIDYSRLTVAQGDGGVTIDLTPSTYDNMTLFTYRPDAKDDLAEADWSEDHDKKEKPKK</sequence>
<evidence type="ECO:0000259" key="3">
    <source>
        <dbReference type="Pfam" id="PF05239"/>
    </source>
</evidence>
<evidence type="ECO:0000256" key="2">
    <source>
        <dbReference type="SAM" id="SignalP"/>
    </source>
</evidence>
<feature type="domain" description="PRC-barrel" evidence="3">
    <location>
        <begin position="114"/>
        <end position="174"/>
    </location>
</feature>
<dbReference type="Proteomes" id="UP000264589">
    <property type="component" value="Unassembled WGS sequence"/>
</dbReference>
<keyword evidence="5" id="KW-1185">Reference proteome</keyword>
<accession>A0A371R7Y4</accession>
<evidence type="ECO:0000313" key="5">
    <source>
        <dbReference type="Proteomes" id="UP000264589"/>
    </source>
</evidence>
<name>A0A371R7Y4_9PROT</name>
<keyword evidence="2" id="KW-0732">Signal</keyword>
<feature type="chain" id="PRO_5016621323" description="PRC-barrel domain-containing protein" evidence="2">
    <location>
        <begin position="22"/>
        <end position="317"/>
    </location>
</feature>
<dbReference type="Gene3D" id="2.30.30.240">
    <property type="entry name" value="PRC-barrel domain"/>
    <property type="match status" value="2"/>
</dbReference>
<feature type="region of interest" description="Disordered" evidence="1">
    <location>
        <begin position="19"/>
        <end position="101"/>
    </location>
</feature>
<dbReference type="AlphaFoldDB" id="A0A371R7Y4"/>
<gene>
    <name evidence="4" type="ORF">DX908_14935</name>
</gene>
<feature type="compositionally biased region" description="Basic and acidic residues" evidence="1">
    <location>
        <begin position="59"/>
        <end position="69"/>
    </location>
</feature>
<evidence type="ECO:0000256" key="1">
    <source>
        <dbReference type="SAM" id="MobiDB-lite"/>
    </source>
</evidence>
<dbReference type="SUPFAM" id="SSF50346">
    <property type="entry name" value="PRC-barrel domain"/>
    <property type="match status" value="1"/>
</dbReference>
<dbReference type="InParanoid" id="A0A371R7Y4"/>
<dbReference type="EMBL" id="QUQO01000002">
    <property type="protein sequence ID" value="RFB01574.1"/>
    <property type="molecule type" value="Genomic_DNA"/>
</dbReference>
<dbReference type="InterPro" id="IPR011033">
    <property type="entry name" value="PRC_barrel-like_sf"/>
</dbReference>
<feature type="signal peptide" evidence="2">
    <location>
        <begin position="1"/>
        <end position="21"/>
    </location>
</feature>
<dbReference type="OrthoDB" id="8481750at2"/>
<comment type="caution">
    <text evidence="4">The sequence shown here is derived from an EMBL/GenBank/DDBJ whole genome shotgun (WGS) entry which is preliminary data.</text>
</comment>
<reference evidence="4 5" key="1">
    <citation type="submission" date="2018-08" db="EMBL/GenBank/DDBJ databases">
        <title>Parvularcula sp. SM1705, isolated from surface water of the South Sea China.</title>
        <authorList>
            <person name="Sun L."/>
        </authorList>
    </citation>
    <scope>NUCLEOTIDE SEQUENCE [LARGE SCALE GENOMIC DNA]</scope>
    <source>
        <strain evidence="4 5">SM1705</strain>
    </source>
</reference>
<proteinExistence type="predicted"/>
<dbReference type="InterPro" id="IPR027275">
    <property type="entry name" value="PRC-brl_dom"/>
</dbReference>
<dbReference type="Pfam" id="PF05239">
    <property type="entry name" value="PRC"/>
    <property type="match status" value="1"/>
</dbReference>